<comment type="caution">
    <text evidence="2">The sequence shown here is derived from an EMBL/GenBank/DDBJ whole genome shotgun (WGS) entry which is preliminary data.</text>
</comment>
<dbReference type="Proteomes" id="UP000295818">
    <property type="component" value="Unassembled WGS sequence"/>
</dbReference>
<accession>A0ABY2BL18</accession>
<dbReference type="PANTHER" id="PTHR43162">
    <property type="match status" value="1"/>
</dbReference>
<reference evidence="2 3" key="1">
    <citation type="journal article" date="2015" name="Stand. Genomic Sci.">
        <title>Genomic Encyclopedia of Bacterial and Archaeal Type Strains, Phase III: the genomes of soil and plant-associated and newly described type strains.</title>
        <authorList>
            <person name="Whitman W.B."/>
            <person name="Woyke T."/>
            <person name="Klenk H.P."/>
            <person name="Zhou Y."/>
            <person name="Lilburn T.G."/>
            <person name="Beck B.J."/>
            <person name="De Vos P."/>
            <person name="Vandamme P."/>
            <person name="Eisen J.A."/>
            <person name="Garrity G."/>
            <person name="Hugenholtz P."/>
            <person name="Kyrpides N.C."/>
        </authorList>
    </citation>
    <scope>NUCLEOTIDE SEQUENCE [LARGE SCALE GENOMIC DNA]</scope>
    <source>
        <strain evidence="2 3">VKM Ac-2538</strain>
    </source>
</reference>
<dbReference type="InterPro" id="IPR051604">
    <property type="entry name" value="Ergot_Alk_Oxidoreductase"/>
</dbReference>
<evidence type="ECO:0000313" key="2">
    <source>
        <dbReference type="EMBL" id="TCO23097.1"/>
    </source>
</evidence>
<organism evidence="2 3">
    <name type="scientific">Kribbella orskensis</name>
    <dbReference type="NCBI Taxonomy" id="2512216"/>
    <lineage>
        <taxon>Bacteria</taxon>
        <taxon>Bacillati</taxon>
        <taxon>Actinomycetota</taxon>
        <taxon>Actinomycetes</taxon>
        <taxon>Propionibacteriales</taxon>
        <taxon>Kribbellaceae</taxon>
        <taxon>Kribbella</taxon>
    </lineage>
</organism>
<dbReference type="Pfam" id="PF13460">
    <property type="entry name" value="NAD_binding_10"/>
    <property type="match status" value="1"/>
</dbReference>
<dbReference type="Gene3D" id="3.40.50.720">
    <property type="entry name" value="NAD(P)-binding Rossmann-like Domain"/>
    <property type="match status" value="1"/>
</dbReference>
<dbReference type="SUPFAM" id="SSF51735">
    <property type="entry name" value="NAD(P)-binding Rossmann-fold domains"/>
    <property type="match status" value="1"/>
</dbReference>
<evidence type="ECO:0000313" key="3">
    <source>
        <dbReference type="Proteomes" id="UP000295818"/>
    </source>
</evidence>
<sequence>MVENLAGKRAEMSTILVTGATGRVGRHVVQGLLEAGATVRALVRNPAAAELPAPVEVVQGDLYDPGAVEGAAVGVDAVFLLWPSFSAEGAEAAVKALTKHVSRVVYLSSLNVRDDQPLAASGVWGELEELLADSEWTFLRPSGFAVNTQAWAEAFRTSDVVRIPFPGAGRSLIHERDLAAVAVLALLVPQHIGQKYLLTGPEVLTQAEQIATLSTVTGKPMRIEALSPTEARQAMLALGADPTLADSSITYWSTLVTNPEPVTPTVPTLLNRPALTYQDWSEEHADEFLSPLP</sequence>
<keyword evidence="3" id="KW-1185">Reference proteome</keyword>
<dbReference type="InterPro" id="IPR036291">
    <property type="entry name" value="NAD(P)-bd_dom_sf"/>
</dbReference>
<dbReference type="PANTHER" id="PTHR43162:SF1">
    <property type="entry name" value="PRESTALK A DIFFERENTIATION PROTEIN A"/>
    <property type="match status" value="1"/>
</dbReference>
<protein>
    <submittedName>
        <fullName evidence="2">Uncharacterized protein YbjT (DUF2867 family)</fullName>
    </submittedName>
</protein>
<evidence type="ECO:0000259" key="1">
    <source>
        <dbReference type="Pfam" id="PF13460"/>
    </source>
</evidence>
<dbReference type="InterPro" id="IPR016040">
    <property type="entry name" value="NAD(P)-bd_dom"/>
</dbReference>
<feature type="domain" description="NAD(P)-binding" evidence="1">
    <location>
        <begin position="19"/>
        <end position="145"/>
    </location>
</feature>
<dbReference type="EMBL" id="SLWM01000006">
    <property type="protein sequence ID" value="TCO23097.1"/>
    <property type="molecule type" value="Genomic_DNA"/>
</dbReference>
<proteinExistence type="predicted"/>
<name>A0ABY2BL18_9ACTN</name>
<gene>
    <name evidence="2" type="ORF">EV644_106405</name>
</gene>